<keyword evidence="1" id="KW-0175">Coiled coil</keyword>
<organism evidence="3 4">
    <name type="scientific">Lobosporangium transversale</name>
    <dbReference type="NCBI Taxonomy" id="64571"/>
    <lineage>
        <taxon>Eukaryota</taxon>
        <taxon>Fungi</taxon>
        <taxon>Fungi incertae sedis</taxon>
        <taxon>Mucoromycota</taxon>
        <taxon>Mortierellomycotina</taxon>
        <taxon>Mortierellomycetes</taxon>
        <taxon>Mortierellales</taxon>
        <taxon>Mortierellaceae</taxon>
        <taxon>Lobosporangium</taxon>
    </lineage>
</organism>
<feature type="compositionally biased region" description="Basic and acidic residues" evidence="2">
    <location>
        <begin position="427"/>
        <end position="440"/>
    </location>
</feature>
<feature type="compositionally biased region" description="Polar residues" evidence="2">
    <location>
        <begin position="474"/>
        <end position="498"/>
    </location>
</feature>
<feature type="compositionally biased region" description="Polar residues" evidence="2">
    <location>
        <begin position="509"/>
        <end position="518"/>
    </location>
</feature>
<dbReference type="Proteomes" id="UP000193648">
    <property type="component" value="Unassembled WGS sequence"/>
</dbReference>
<dbReference type="AlphaFoldDB" id="A0A1Y2GBE1"/>
<feature type="compositionally biased region" description="Basic residues" evidence="2">
    <location>
        <begin position="344"/>
        <end position="362"/>
    </location>
</feature>
<sequence length="884" mass="101067">MLSSGSRQPTILKKRENKVIIKNTLASEFEFDRQISDKPWEQYAREERHTAAYNPASDNMSTSPISLPLENGCATSSNCNDNVSISSISSGNTDLFSEYTLNMRRLARERNQLQEETLRRIRQLEDEMLEQGVRVWKDWCASKKFYDQDRVTPQKMIEYMDYVVQSRGLSEGNTNTDPALDVLLRPVLEFWKKQDVAEVTDPPALSLPISATHLSSAESTSTRMFLSSVAVPHRLLHIPNTQSEIRQQQQHASYEQEAGLATEGLESGSEELHRHSQQSQNPEGTKAILTSELDKVNLQGRCHGGARLEPKFSSESEHTRHLEARFEEMQQMFERLEDKLYGQGRRRRGKRRVRKPHRHTHKEKYGSSQEHDQWHPHRNLEQPEEEEEYSSDEFDPTQLSFEHRKDGVNDNHTDMDSQLLSGNPPPEHLRAELQQVERRQGVRGRPRKIRELSETEQPQEEHVIKLREIDPQNNEILNKTQRPLVGSITSQDKLSSLPQAEATKRRKLSSSLDQNAVNSEIEPYDNSQERPQAAVNHNAKEQSMPTQEADPICMHASDEGVQRTFQTPDEGTTLLRRSTRIRIPRELGITHTNTATLSSIRRALILGTALESTATGLGSSTSAQSESFRARSKPDSLKRWRVTLPTFYKKKAEAIAFAKGGGSSGSGISTGKTKIHSRGRPKLIKPFSEWGIPQRTLKDLKVVELQNSERRIFRRKLVMLWEPNLFIKKDFSKMTARELWLEWTYNSWGWKHCRCPTPRIWKQIEEAMSSASRDRVVVKDDHVESKGLDVEASNSDTKLPIPNIDNTQCEHVTVDDFYPTEEHYCHVSATAYNSVMSHLPIIIRHVERQGTITLDDALQALEEIRTKGLLEIVQALTNKVQSPG</sequence>
<feature type="region of interest" description="Disordered" evidence="2">
    <location>
        <begin position="243"/>
        <end position="284"/>
    </location>
</feature>
<name>A0A1Y2GBE1_9FUNG</name>
<reference evidence="3 4" key="1">
    <citation type="submission" date="2016-07" db="EMBL/GenBank/DDBJ databases">
        <title>Pervasive Adenine N6-methylation of Active Genes in Fungi.</title>
        <authorList>
            <consortium name="DOE Joint Genome Institute"/>
            <person name="Mondo S.J."/>
            <person name="Dannebaum R.O."/>
            <person name="Kuo R.C."/>
            <person name="Labutti K."/>
            <person name="Haridas S."/>
            <person name="Kuo A."/>
            <person name="Salamov A."/>
            <person name="Ahrendt S.R."/>
            <person name="Lipzen A."/>
            <person name="Sullivan W."/>
            <person name="Andreopoulos W.B."/>
            <person name="Clum A."/>
            <person name="Lindquist E."/>
            <person name="Daum C."/>
            <person name="Ramamoorthy G.K."/>
            <person name="Gryganskyi A."/>
            <person name="Culley D."/>
            <person name="Magnuson J.K."/>
            <person name="James T.Y."/>
            <person name="O'Malley M.A."/>
            <person name="Stajich J.E."/>
            <person name="Spatafora J.W."/>
            <person name="Visel A."/>
            <person name="Grigoriev I.V."/>
        </authorList>
    </citation>
    <scope>NUCLEOTIDE SEQUENCE [LARGE SCALE GENOMIC DNA]</scope>
    <source>
        <strain evidence="3 4">NRRL 3116</strain>
    </source>
</reference>
<feature type="compositionally biased region" description="Basic and acidic residues" evidence="2">
    <location>
        <begin position="401"/>
        <end position="415"/>
    </location>
</feature>
<proteinExistence type="predicted"/>
<feature type="compositionally biased region" description="Basic and acidic residues" evidence="2">
    <location>
        <begin position="363"/>
        <end position="381"/>
    </location>
</feature>
<dbReference type="EMBL" id="MCFF01000046">
    <property type="protein sequence ID" value="ORZ06294.1"/>
    <property type="molecule type" value="Genomic_DNA"/>
</dbReference>
<feature type="region of interest" description="Disordered" evidence="2">
    <location>
        <begin position="337"/>
        <end position="461"/>
    </location>
</feature>
<evidence type="ECO:0000256" key="2">
    <source>
        <dbReference type="SAM" id="MobiDB-lite"/>
    </source>
</evidence>
<feature type="coiled-coil region" evidence="1">
    <location>
        <begin position="96"/>
        <end position="127"/>
    </location>
</feature>
<accession>A0A1Y2GBE1</accession>
<dbReference type="RefSeq" id="XP_021877457.1">
    <property type="nucleotide sequence ID" value="XM_022025435.1"/>
</dbReference>
<protein>
    <submittedName>
        <fullName evidence="3">Uncharacterized protein</fullName>
    </submittedName>
</protein>
<dbReference type="GeneID" id="33567279"/>
<dbReference type="OrthoDB" id="428577at2759"/>
<evidence type="ECO:0000313" key="3">
    <source>
        <dbReference type="EMBL" id="ORZ06294.1"/>
    </source>
</evidence>
<comment type="caution">
    <text evidence="3">The sequence shown here is derived from an EMBL/GenBank/DDBJ whole genome shotgun (WGS) entry which is preliminary data.</text>
</comment>
<feature type="compositionally biased region" description="Polar residues" evidence="2">
    <location>
        <begin position="243"/>
        <end position="253"/>
    </location>
</feature>
<evidence type="ECO:0000313" key="4">
    <source>
        <dbReference type="Proteomes" id="UP000193648"/>
    </source>
</evidence>
<gene>
    <name evidence="3" type="ORF">BCR41DRAFT_361032</name>
</gene>
<feature type="compositionally biased region" description="Basic and acidic residues" evidence="2">
    <location>
        <begin position="449"/>
        <end position="461"/>
    </location>
</feature>
<dbReference type="InParanoid" id="A0A1Y2GBE1"/>
<keyword evidence="4" id="KW-1185">Reference proteome</keyword>
<feature type="compositionally biased region" description="Acidic residues" evidence="2">
    <location>
        <begin position="382"/>
        <end position="395"/>
    </location>
</feature>
<evidence type="ECO:0000256" key="1">
    <source>
        <dbReference type="SAM" id="Coils"/>
    </source>
</evidence>
<feature type="region of interest" description="Disordered" evidence="2">
    <location>
        <begin position="474"/>
        <end position="547"/>
    </location>
</feature>